<feature type="coiled-coil region" evidence="1">
    <location>
        <begin position="731"/>
        <end position="832"/>
    </location>
</feature>
<evidence type="ECO:0000313" key="3">
    <source>
        <dbReference type="EMBL" id="NIZ41010.1"/>
    </source>
</evidence>
<sequence length="1047" mass="122106">MKIESVRIKNLASLEGEWFIPFNESCYEDSGIFLITGRTGSGKSTILDAICFALYQTTPRLHGSDIGQLITKSQNYGSAEVIFSVNGVRYRSICEYYKAGKKGRSKTSITEVHLENLVTGELLVDNPSAGIKEHGNRIYTITGMNFAQFKQSILLAQGEFSSFLLAKADKRAEILERLTDSTIYTKISQKVYDSFAQERNEIDQVQRDLSKLDDKELSDRSEDLVKLRNEKFSIDKKLQVAREEKSRIEMVHQKMVRYHDLEATSESRRLQQKEAFNLYEEEKASYEVFLREYQTWQEDMKSTRDRLECGIALQRELLMLEEREKSYLDDGMHLKREIDAIIARSQQLEQDKVRFLQLREEKETLLREMVHLTFTQEHLDSVLQPKGKEFIDSFHQWREFQRNWSKESTQLSWQKYQSAQLYIEQHVNHAEVQAYWHYRFLASQKEVALQQIESLDTQIDQLKEKLHQVSKNLQDKKVSLEIFAQRKLLELGCSCPLCGQTLLTVPESGIDDFHALEAEIQDMESSQKDLTNRIEQLQNERSRCGANIDLLSKQLSEKRELFERYEQSLSSLILEQHRGMEFSVLEEQYQLAEAGVRDLEANRDYLQQNMNLKMQNERLHELSQQLQLLSDELINMFALEISITPSQDDLFALLEEEIQKSLSHWRAYFTQKSVRERKLKELESEINRIDVDLIRDQNSQKHYESKLTENCVELNDVSEAMRINVEQLIAMDLYQRDISRLELELKAKDDDYEKTNRKHKEELRELEYQQKVLADELNKLQEELMHIQTYLIEQNVDMNNLVILVDKMSMEIHQYEEKIQVIENEREEKSHVLSQVVLLQEQFEAHLVEQKQIQERLAKKQTDFHYLQQLAGLIGSRDGKKFKTFAQAITLDQVVVLANQFLGHMQDRYILQREIVQPDKEETLNFVIIDQFQADEIRSIQTLSGGERFLVSLALAMGLAGLASEKVQVESFFLDEGFGTLDADALEVVLDALTRLRDIRKTVGIISHVDLLKERITHQIQVVQMGGGRSKVIGEGIYGNKQAKELL</sequence>
<feature type="domain" description="Rad50/SbcC-type AAA" evidence="2">
    <location>
        <begin position="5"/>
        <end position="215"/>
    </location>
</feature>
<dbReference type="Proteomes" id="UP000711995">
    <property type="component" value="Unassembled WGS sequence"/>
</dbReference>
<dbReference type="GO" id="GO:0006302">
    <property type="term" value="P:double-strand break repair"/>
    <property type="evidence" value="ECO:0007669"/>
    <property type="project" value="InterPro"/>
</dbReference>
<keyword evidence="1" id="KW-0175">Coiled coil</keyword>
<dbReference type="GO" id="GO:0016887">
    <property type="term" value="F:ATP hydrolysis activity"/>
    <property type="evidence" value="ECO:0007669"/>
    <property type="project" value="InterPro"/>
</dbReference>
<dbReference type="InterPro" id="IPR027417">
    <property type="entry name" value="P-loop_NTPase"/>
</dbReference>
<dbReference type="PANTHER" id="PTHR32114">
    <property type="entry name" value="ABC TRANSPORTER ABCH.3"/>
    <property type="match status" value="1"/>
</dbReference>
<keyword evidence="4" id="KW-1185">Reference proteome</keyword>
<accession>A0A968KWP5</accession>
<protein>
    <submittedName>
        <fullName evidence="3">AAA family ATPase</fullName>
    </submittedName>
</protein>
<feature type="coiled-coil region" evidence="1">
    <location>
        <begin position="513"/>
        <end position="632"/>
    </location>
</feature>
<proteinExistence type="predicted"/>
<organism evidence="3 4">
    <name type="scientific">Entomospira entomophila</name>
    <dbReference type="NCBI Taxonomy" id="2719988"/>
    <lineage>
        <taxon>Bacteria</taxon>
        <taxon>Pseudomonadati</taxon>
        <taxon>Spirochaetota</taxon>
        <taxon>Spirochaetia</taxon>
        <taxon>Spirochaetales</taxon>
        <taxon>Spirochaetaceae</taxon>
        <taxon>Entomospira</taxon>
    </lineage>
</organism>
<dbReference type="Pfam" id="PF13558">
    <property type="entry name" value="SbcC_Walker_B"/>
    <property type="match status" value="1"/>
</dbReference>
<dbReference type="AlphaFoldDB" id="A0A968KWP5"/>
<reference evidence="3 4" key="1">
    <citation type="submission" date="2020-03" db="EMBL/GenBank/DDBJ databases">
        <title>Spirochaetal bacteria isolated from arthropods constitute a novel genus Entomospira genus novum within the order Spirochaetales.</title>
        <authorList>
            <person name="Grana-Miraglia L."/>
            <person name="Sikutova S."/>
            <person name="Fingerle V."/>
            <person name="Sing A."/>
            <person name="Castillo-Ramirez S."/>
            <person name="Margos G."/>
            <person name="Rudolf I."/>
        </authorList>
    </citation>
    <scope>NUCLEOTIDE SEQUENCE [LARGE SCALE GENOMIC DNA]</scope>
    <source>
        <strain evidence="3 4">BR193</strain>
    </source>
</reference>
<dbReference type="PANTHER" id="PTHR32114:SF2">
    <property type="entry name" value="ABC TRANSPORTER ABCH.3"/>
    <property type="match status" value="1"/>
</dbReference>
<feature type="coiled-coil region" evidence="1">
    <location>
        <begin position="445"/>
        <end position="479"/>
    </location>
</feature>
<comment type="caution">
    <text evidence="3">The sequence shown here is derived from an EMBL/GenBank/DDBJ whole genome shotgun (WGS) entry which is preliminary data.</text>
</comment>
<dbReference type="SUPFAM" id="SSF52540">
    <property type="entry name" value="P-loop containing nucleoside triphosphate hydrolases"/>
    <property type="match status" value="2"/>
</dbReference>
<evidence type="ECO:0000259" key="2">
    <source>
        <dbReference type="Pfam" id="PF13476"/>
    </source>
</evidence>
<dbReference type="EMBL" id="JAATLJ010000001">
    <property type="protein sequence ID" value="NIZ41010.1"/>
    <property type="molecule type" value="Genomic_DNA"/>
</dbReference>
<dbReference type="Pfam" id="PF13476">
    <property type="entry name" value="AAA_23"/>
    <property type="match status" value="1"/>
</dbReference>
<evidence type="ECO:0000256" key="1">
    <source>
        <dbReference type="SAM" id="Coils"/>
    </source>
</evidence>
<dbReference type="InterPro" id="IPR038729">
    <property type="entry name" value="Rad50/SbcC_AAA"/>
</dbReference>
<evidence type="ECO:0000313" key="4">
    <source>
        <dbReference type="Proteomes" id="UP000711995"/>
    </source>
</evidence>
<dbReference type="RefSeq" id="WP_167700594.1">
    <property type="nucleotide sequence ID" value="NZ_CP118174.1"/>
</dbReference>
<name>A0A968KWP5_9SPIO</name>
<gene>
    <name evidence="3" type="ORF">HCT14_05780</name>
</gene>
<dbReference type="Gene3D" id="3.40.50.300">
    <property type="entry name" value="P-loop containing nucleotide triphosphate hydrolases"/>
    <property type="match status" value="2"/>
</dbReference>